<reference evidence="1 2" key="1">
    <citation type="submission" date="2023-10" db="EMBL/GenBank/DDBJ databases">
        <title>Genomes of two closely related lineages of the louse Polyplax serrata with different host specificities.</title>
        <authorList>
            <person name="Martinu J."/>
            <person name="Tarabai H."/>
            <person name="Stefka J."/>
            <person name="Hypsa V."/>
        </authorList>
    </citation>
    <scope>NUCLEOTIDE SEQUENCE [LARGE SCALE GENOMIC DNA]</scope>
    <source>
        <strain evidence="1">HR10_N</strain>
    </source>
</reference>
<gene>
    <name evidence="1" type="ORF">RUM43_008372</name>
</gene>
<accession>A0AAN8S630</accession>
<protein>
    <submittedName>
        <fullName evidence="1">Uncharacterized protein</fullName>
    </submittedName>
</protein>
<dbReference type="Proteomes" id="UP001372834">
    <property type="component" value="Unassembled WGS sequence"/>
</dbReference>
<dbReference type="AlphaFoldDB" id="A0AAN8S630"/>
<name>A0AAN8S630_POLSC</name>
<sequence length="94" mass="11232">MSFDLIDGRRRRHYSEVGWLFESTTCTTKPTATNRRTDRVQLINQDHIWKIFVMHKFSRYEAWNDSVHKRGKVLKVLSASIRLIYNQENAMTTE</sequence>
<evidence type="ECO:0000313" key="1">
    <source>
        <dbReference type="EMBL" id="KAK6640095.1"/>
    </source>
</evidence>
<organism evidence="1 2">
    <name type="scientific">Polyplax serrata</name>
    <name type="common">Common mouse louse</name>
    <dbReference type="NCBI Taxonomy" id="468196"/>
    <lineage>
        <taxon>Eukaryota</taxon>
        <taxon>Metazoa</taxon>
        <taxon>Ecdysozoa</taxon>
        <taxon>Arthropoda</taxon>
        <taxon>Hexapoda</taxon>
        <taxon>Insecta</taxon>
        <taxon>Pterygota</taxon>
        <taxon>Neoptera</taxon>
        <taxon>Paraneoptera</taxon>
        <taxon>Psocodea</taxon>
        <taxon>Troctomorpha</taxon>
        <taxon>Phthiraptera</taxon>
        <taxon>Anoplura</taxon>
        <taxon>Polyplacidae</taxon>
        <taxon>Polyplax</taxon>
    </lineage>
</organism>
<comment type="caution">
    <text evidence="1">The sequence shown here is derived from an EMBL/GenBank/DDBJ whole genome shotgun (WGS) entry which is preliminary data.</text>
</comment>
<proteinExistence type="predicted"/>
<dbReference type="EMBL" id="JAWJWE010000003">
    <property type="protein sequence ID" value="KAK6640095.1"/>
    <property type="molecule type" value="Genomic_DNA"/>
</dbReference>
<evidence type="ECO:0000313" key="2">
    <source>
        <dbReference type="Proteomes" id="UP001372834"/>
    </source>
</evidence>